<dbReference type="PANTHER" id="PTHR31635">
    <property type="entry name" value="REVERSE TRANSCRIPTASE DOMAIN-CONTAINING PROTEIN-RELATED"/>
    <property type="match status" value="1"/>
</dbReference>
<dbReference type="InterPro" id="IPR043502">
    <property type="entry name" value="DNA/RNA_pol_sf"/>
</dbReference>
<gene>
    <name evidence="2" type="ORF">MA16_Dca025828</name>
</gene>
<reference evidence="2 3" key="2">
    <citation type="journal article" date="2017" name="Nature">
        <title>The Apostasia genome and the evolution of orchids.</title>
        <authorList>
            <person name="Zhang G.Q."/>
            <person name="Liu K.W."/>
            <person name="Li Z."/>
            <person name="Lohaus R."/>
            <person name="Hsiao Y.Y."/>
            <person name="Niu S.C."/>
            <person name="Wang J.Y."/>
            <person name="Lin Y.C."/>
            <person name="Xu Q."/>
            <person name="Chen L.J."/>
            <person name="Yoshida K."/>
            <person name="Fujiwara S."/>
            <person name="Wang Z.W."/>
            <person name="Zhang Y.Q."/>
            <person name="Mitsuda N."/>
            <person name="Wang M."/>
            <person name="Liu G.H."/>
            <person name="Pecoraro L."/>
            <person name="Huang H.X."/>
            <person name="Xiao X.J."/>
            <person name="Lin M."/>
            <person name="Wu X.Y."/>
            <person name="Wu W.L."/>
            <person name="Chen Y.Y."/>
            <person name="Chang S.B."/>
            <person name="Sakamoto S."/>
            <person name="Ohme-Takagi M."/>
            <person name="Yagi M."/>
            <person name="Zeng S.J."/>
            <person name="Shen C.Y."/>
            <person name="Yeh C.M."/>
            <person name="Luo Y.B."/>
            <person name="Tsai W.C."/>
            <person name="Van de Peer Y."/>
            <person name="Liu Z.J."/>
        </authorList>
    </citation>
    <scope>NUCLEOTIDE SEQUENCE [LARGE SCALE GENOMIC DNA]</scope>
    <source>
        <tissue evidence="2">The whole plant</tissue>
    </source>
</reference>
<dbReference type="SUPFAM" id="SSF56672">
    <property type="entry name" value="DNA/RNA polymerases"/>
    <property type="match status" value="1"/>
</dbReference>
<dbReference type="PANTHER" id="PTHR31635:SF196">
    <property type="entry name" value="REVERSE TRANSCRIPTASE DOMAIN-CONTAINING PROTEIN-RELATED"/>
    <property type="match status" value="1"/>
</dbReference>
<proteinExistence type="predicted"/>
<keyword evidence="3" id="KW-1185">Reference proteome</keyword>
<feature type="domain" description="Reverse transcriptase" evidence="1">
    <location>
        <begin position="1"/>
        <end position="149"/>
    </location>
</feature>
<dbReference type="InterPro" id="IPR000477">
    <property type="entry name" value="RT_dom"/>
</dbReference>
<dbReference type="AlphaFoldDB" id="A0A2I0VAV2"/>
<dbReference type="Pfam" id="PF00078">
    <property type="entry name" value="RVT_1"/>
    <property type="match status" value="1"/>
</dbReference>
<evidence type="ECO:0000259" key="1">
    <source>
        <dbReference type="PROSITE" id="PS50878"/>
    </source>
</evidence>
<sequence length="185" mass="21178">MDLVMQCIMEPRYSISINGGISNWIEGRSGFHQGCPLSPFLFIICSQLLSNGFLSECKEIGISIAPNTQRISHLLYADDVLLFFDAKVKSIKNVKIILVDYCAWTGLSLNTQKSALIFNKSVNRERRRKIVRLLEIKQVEEMEYLGTKFALKRLKKTDFKGLLDKSMKTLNAWGNRYISLTGSWF</sequence>
<dbReference type="PROSITE" id="PS50878">
    <property type="entry name" value="RT_POL"/>
    <property type="match status" value="1"/>
</dbReference>
<evidence type="ECO:0000313" key="2">
    <source>
        <dbReference type="EMBL" id="PKU60538.1"/>
    </source>
</evidence>
<protein>
    <submittedName>
        <fullName evidence="2">Putative mitochondrial protein</fullName>
    </submittedName>
</protein>
<reference evidence="2 3" key="1">
    <citation type="journal article" date="2016" name="Sci. Rep.">
        <title>The Dendrobium catenatum Lindl. genome sequence provides insights into polysaccharide synthase, floral development and adaptive evolution.</title>
        <authorList>
            <person name="Zhang G.Q."/>
            <person name="Xu Q."/>
            <person name="Bian C."/>
            <person name="Tsai W.C."/>
            <person name="Yeh C.M."/>
            <person name="Liu K.W."/>
            <person name="Yoshida K."/>
            <person name="Zhang L.S."/>
            <person name="Chang S.B."/>
            <person name="Chen F."/>
            <person name="Shi Y."/>
            <person name="Su Y.Y."/>
            <person name="Zhang Y.Q."/>
            <person name="Chen L.J."/>
            <person name="Yin Y."/>
            <person name="Lin M."/>
            <person name="Huang H."/>
            <person name="Deng H."/>
            <person name="Wang Z.W."/>
            <person name="Zhu S.L."/>
            <person name="Zhao X."/>
            <person name="Deng C."/>
            <person name="Niu S.C."/>
            <person name="Huang J."/>
            <person name="Wang M."/>
            <person name="Liu G.H."/>
            <person name="Yang H.J."/>
            <person name="Xiao X.J."/>
            <person name="Hsiao Y.Y."/>
            <person name="Wu W.L."/>
            <person name="Chen Y.Y."/>
            <person name="Mitsuda N."/>
            <person name="Ohme-Takagi M."/>
            <person name="Luo Y.B."/>
            <person name="Van de Peer Y."/>
            <person name="Liu Z.J."/>
        </authorList>
    </citation>
    <scope>NUCLEOTIDE SEQUENCE [LARGE SCALE GENOMIC DNA]</scope>
    <source>
        <tissue evidence="2">The whole plant</tissue>
    </source>
</reference>
<dbReference type="Proteomes" id="UP000233837">
    <property type="component" value="Unassembled WGS sequence"/>
</dbReference>
<accession>A0A2I0VAV2</accession>
<dbReference type="EMBL" id="KZ503926">
    <property type="protein sequence ID" value="PKU60538.1"/>
    <property type="molecule type" value="Genomic_DNA"/>
</dbReference>
<name>A0A2I0VAV2_9ASPA</name>
<evidence type="ECO:0000313" key="3">
    <source>
        <dbReference type="Proteomes" id="UP000233837"/>
    </source>
</evidence>
<organism evidence="2 3">
    <name type="scientific">Dendrobium catenatum</name>
    <dbReference type="NCBI Taxonomy" id="906689"/>
    <lineage>
        <taxon>Eukaryota</taxon>
        <taxon>Viridiplantae</taxon>
        <taxon>Streptophyta</taxon>
        <taxon>Embryophyta</taxon>
        <taxon>Tracheophyta</taxon>
        <taxon>Spermatophyta</taxon>
        <taxon>Magnoliopsida</taxon>
        <taxon>Liliopsida</taxon>
        <taxon>Asparagales</taxon>
        <taxon>Orchidaceae</taxon>
        <taxon>Epidendroideae</taxon>
        <taxon>Malaxideae</taxon>
        <taxon>Dendrobiinae</taxon>
        <taxon>Dendrobium</taxon>
    </lineage>
</organism>
<dbReference type="STRING" id="906689.A0A2I0VAV2"/>